<gene>
    <name evidence="7" type="ORF">WN48_04027</name>
</gene>
<dbReference type="InterPro" id="IPR051877">
    <property type="entry name" value="Centriole_BasalBody_StrucProt"/>
</dbReference>
<keyword evidence="2" id="KW-0963">Cytoplasm</keyword>
<dbReference type="PANTHER" id="PTHR20544">
    <property type="entry name" value="CENTROSOMAL PROTEIN CEP135"/>
    <property type="match status" value="1"/>
</dbReference>
<evidence type="ECO:0000256" key="1">
    <source>
        <dbReference type="ARBA" id="ARBA00004114"/>
    </source>
</evidence>
<dbReference type="EMBL" id="KQ762237">
    <property type="protein sequence ID" value="OAD55994.1"/>
    <property type="molecule type" value="Genomic_DNA"/>
</dbReference>
<organism evidence="7 8">
    <name type="scientific">Eufriesea mexicana</name>
    <dbReference type="NCBI Taxonomy" id="516756"/>
    <lineage>
        <taxon>Eukaryota</taxon>
        <taxon>Metazoa</taxon>
        <taxon>Ecdysozoa</taxon>
        <taxon>Arthropoda</taxon>
        <taxon>Hexapoda</taxon>
        <taxon>Insecta</taxon>
        <taxon>Pterygota</taxon>
        <taxon>Neoptera</taxon>
        <taxon>Endopterygota</taxon>
        <taxon>Hymenoptera</taxon>
        <taxon>Apocrita</taxon>
        <taxon>Aculeata</taxon>
        <taxon>Apoidea</taxon>
        <taxon>Anthophila</taxon>
        <taxon>Apidae</taxon>
        <taxon>Eufriesea</taxon>
    </lineage>
</organism>
<comment type="subcellular location">
    <subcellularLocation>
        <location evidence="1">Cytoplasm</location>
        <location evidence="1">Cytoskeleton</location>
        <location evidence="1">Microtubule organizing center</location>
        <location evidence="1">Centrosome</location>
        <location evidence="1">Centriole</location>
    </subcellularLocation>
</comment>
<evidence type="ECO:0000256" key="5">
    <source>
        <dbReference type="SAM" id="Coils"/>
    </source>
</evidence>
<feature type="compositionally biased region" description="Basic and acidic residues" evidence="6">
    <location>
        <begin position="304"/>
        <end position="317"/>
    </location>
</feature>
<evidence type="ECO:0000256" key="4">
    <source>
        <dbReference type="ARBA" id="ARBA00038123"/>
    </source>
</evidence>
<feature type="region of interest" description="Disordered" evidence="6">
    <location>
        <begin position="304"/>
        <end position="335"/>
    </location>
</feature>
<dbReference type="OrthoDB" id="10254663at2759"/>
<evidence type="ECO:0000256" key="3">
    <source>
        <dbReference type="ARBA" id="ARBA00023212"/>
    </source>
</evidence>
<protein>
    <submittedName>
        <fullName evidence="7">Uncharacterized protein</fullName>
    </submittedName>
</protein>
<proteinExistence type="inferred from homology"/>
<evidence type="ECO:0000313" key="7">
    <source>
        <dbReference type="EMBL" id="OAD55994.1"/>
    </source>
</evidence>
<keyword evidence="3" id="KW-0206">Cytoskeleton</keyword>
<feature type="coiled-coil region" evidence="5">
    <location>
        <begin position="5"/>
        <end position="172"/>
    </location>
</feature>
<keyword evidence="5" id="KW-0175">Coiled coil</keyword>
<feature type="compositionally biased region" description="Polar residues" evidence="6">
    <location>
        <begin position="324"/>
        <end position="335"/>
    </location>
</feature>
<name>A0A310SAJ2_9HYME</name>
<evidence type="ECO:0000313" key="8">
    <source>
        <dbReference type="Proteomes" id="UP000250275"/>
    </source>
</evidence>
<accession>A0A310SAJ2</accession>
<reference evidence="7 8" key="1">
    <citation type="submission" date="2015-07" db="EMBL/GenBank/DDBJ databases">
        <title>The genome of Eufriesea mexicana.</title>
        <authorList>
            <person name="Pan H."/>
            <person name="Kapheim K."/>
        </authorList>
    </citation>
    <scope>NUCLEOTIDE SEQUENCE [LARGE SCALE GENOMIC DNA]</scope>
    <source>
        <strain evidence="7">0111107269</strain>
        <tissue evidence="7">Whole body</tissue>
    </source>
</reference>
<dbReference type="GO" id="GO:0005814">
    <property type="term" value="C:centriole"/>
    <property type="evidence" value="ECO:0007669"/>
    <property type="project" value="UniProtKB-SubCell"/>
</dbReference>
<dbReference type="PANTHER" id="PTHR20544:SF0">
    <property type="entry name" value="NUCLEOPROTEIN TPR_MLP1 DOMAIN-CONTAINING PROTEIN"/>
    <property type="match status" value="1"/>
</dbReference>
<dbReference type="Proteomes" id="UP000250275">
    <property type="component" value="Unassembled WGS sequence"/>
</dbReference>
<keyword evidence="8" id="KW-1185">Reference proteome</keyword>
<sequence length="1055" mass="122942">MQLEMENFQRQLQTASYDRENAIQENRRIQDDLAATTCEVRNLQRELEASRAESFDLKRQLQTYVSEVRRAEELLNRKENERTEMLNHFRSLSLEATVLENNNHSLESEAAEARGALQSARDRLLDFERQLADKDSLIRSYETQISELTQNVASMETQLRQQGEQKHRAEADLTAVRDLCMKLDQQKDVLMQQLDDKDTLKAQYDMQIAKLKAEQAVIQDQMNKDRATVERLEILLDQARQESITVQANNQELQNEMSRLRQKMSELQNKLSSESTKLRQYQTQAAEYCKQISDLRRQVTNERFDRARKEEENRRNSEGFPDSLAQTSFPNSQISNETNDAKYRYLQNETSREYTGQSEKCGMKIVYPTAVSHLGYSNLQNNYRCNNHTINVQPDVPCINIILRSDCKMHSSQYNYVQKENSHNENTLLSQANKDSVRTESKALNMPQFNSFNRKYDHFVFGTKNRLDVSQSVRLQYERKYNQGQMTMLDKDITKDVNTDDSIKTNFNSFSVTKLESSIKQKNENNVSRIIKTDLAPNLENIAKTEQNFVEIIPIDLKSTLKHFTNLELKPSNTLLNSKFTELESFPKSMKYKPCKKGFYMNSLTAPDIAKNLMKNDGVKNTICINETNDISKINDEKYKTETSYEKSKFDKNILGIKKFTNLSIEKSMDTCTNTNCNGMNSSILNIDQDECGTRISNTRSTSHIFLQFKKDFHYKKCETKCSSTINNTVNILQNMVKDVKKFKDIDMTKYNGQNDQYKNIDSNCMKERNDVILSKIKHNFFNQSEIIRPEYMKMLQEIKKHTEKLEEQLIIMNKNKNKKKINKKLDYTLKNYIKQQRDMITQNPEKKNIYVQEPCSHDNIKCFQDKLLKSGNNLNLQLKQITRQDRNVCRKASNIKDISYKRNNMKSLVYCDNDCLRSIKNVEIQCVRSFHIFDSSNLKPLATSTPKKVRPLKNEKSLHNISNCTQTISIPKANLQITHIKKIVSNEFKSSMIEQENKEIKPININSNWDENAIIMLLLTKDTNDAKVKTIFTLMNIIVNIVQKAVQTVAKYQI</sequence>
<evidence type="ECO:0000256" key="2">
    <source>
        <dbReference type="ARBA" id="ARBA00022490"/>
    </source>
</evidence>
<comment type="similarity">
    <text evidence="4">Belongs to the CEP135/TSGA10 family.</text>
</comment>
<evidence type="ECO:0000256" key="6">
    <source>
        <dbReference type="SAM" id="MobiDB-lite"/>
    </source>
</evidence>
<feature type="coiled-coil region" evidence="5">
    <location>
        <begin position="222"/>
        <end position="298"/>
    </location>
</feature>
<dbReference type="AlphaFoldDB" id="A0A310SAJ2"/>